<keyword evidence="7" id="KW-0479">Metal-binding</keyword>
<sequence>MPAAQAISAAARRVPLWLVWSAGLAPVPWLIWQAATGGLGVEPLEALEHRLGELGLQLLIASLAVTPLRRHLGVNLMRFRRALGLLAFTYVALHLAVWLALDVQTLARAGEDILKRPYITVGMAAFVLLLPLAATSTDRAVRRLGARWRQLHRLAYPAAVLGGLHYVLLAKGLQLAPLAYLAAILALLAARLRWPAARRA</sequence>
<accession>A0A3D9BRQ3</accession>
<keyword evidence="2 7" id="KW-0813">Transport</keyword>
<evidence type="ECO:0000256" key="1">
    <source>
        <dbReference type="ARBA" id="ARBA00004141"/>
    </source>
</evidence>
<comment type="caution">
    <text evidence="7">Lacks conserved residue(s) required for the propagation of feature annotation.</text>
</comment>
<keyword evidence="7" id="KW-0249">Electron transport</keyword>
<keyword evidence="7" id="KW-0285">Flavoprotein</keyword>
<comment type="function">
    <text evidence="7">Part of the MsrPQ system that repairs oxidized periplasmic proteins containing methionine sulfoxide residues (Met-O), using respiratory chain electrons. Thus protects these proteins from oxidative-stress damage caused by reactive species of oxygen and chlorine generated by the host defense mechanisms. MsrPQ is essential for the maintenance of envelope integrity under bleach stress, rescuing a wide series of structurally unrelated periplasmic proteins from methionine oxidation. MsrQ provides electrons for reduction to the reductase catalytic subunit MsrP, using the quinone pool of the respiratory chain.</text>
</comment>
<comment type="similarity">
    <text evidence="7">Belongs to the MsrQ family.</text>
</comment>
<feature type="transmembrane region" description="Helical" evidence="7">
    <location>
        <begin position="175"/>
        <end position="194"/>
    </location>
</feature>
<comment type="caution">
    <text evidence="9">The sequence shown here is derived from an EMBL/GenBank/DDBJ whole genome shotgun (WGS) entry which is preliminary data.</text>
</comment>
<keyword evidence="4 7" id="KW-1133">Transmembrane helix</keyword>
<dbReference type="GO" id="GO:0030091">
    <property type="term" value="P:protein repair"/>
    <property type="evidence" value="ECO:0007669"/>
    <property type="project" value="UniProtKB-UniRule"/>
</dbReference>
<comment type="cofactor">
    <cofactor evidence="7">
        <name>FMN</name>
        <dbReference type="ChEBI" id="CHEBI:58210"/>
    </cofactor>
    <text evidence="7">Binds 1 FMN per subunit.</text>
</comment>
<keyword evidence="7" id="KW-0349">Heme</keyword>
<name>A0A3D9BRQ3_9RHOB</name>
<dbReference type="NCBIfam" id="NF003833">
    <property type="entry name" value="PRK05419.1-5"/>
    <property type="match status" value="1"/>
</dbReference>
<dbReference type="RefSeq" id="WP_115979989.1">
    <property type="nucleotide sequence ID" value="NZ_QOHR01000013.1"/>
</dbReference>
<dbReference type="GO" id="GO:0016679">
    <property type="term" value="F:oxidoreductase activity, acting on diphenols and related substances as donors"/>
    <property type="evidence" value="ECO:0007669"/>
    <property type="project" value="TreeGrafter"/>
</dbReference>
<keyword evidence="7" id="KW-1003">Cell membrane</keyword>
<evidence type="ECO:0000313" key="10">
    <source>
        <dbReference type="Proteomes" id="UP000257131"/>
    </source>
</evidence>
<dbReference type="GO" id="GO:0010181">
    <property type="term" value="F:FMN binding"/>
    <property type="evidence" value="ECO:0007669"/>
    <property type="project" value="UniProtKB-UniRule"/>
</dbReference>
<evidence type="ECO:0000256" key="5">
    <source>
        <dbReference type="ARBA" id="ARBA00023004"/>
    </source>
</evidence>
<evidence type="ECO:0000256" key="6">
    <source>
        <dbReference type="ARBA" id="ARBA00023136"/>
    </source>
</evidence>
<reference evidence="9 10" key="1">
    <citation type="journal article" date="2017" name="Int. J. Syst. Evol. Microbiol.">
        <title>Rhodosalinus sediminis gen. nov., sp. nov., isolated from marine saltern.</title>
        <authorList>
            <person name="Guo L.Y."/>
            <person name="Ling S.K."/>
            <person name="Li C.M."/>
            <person name="Chen G.J."/>
            <person name="Du Z.J."/>
        </authorList>
    </citation>
    <scope>NUCLEOTIDE SEQUENCE [LARGE SCALE GENOMIC DNA]</scope>
    <source>
        <strain evidence="9 10">WDN1C137</strain>
    </source>
</reference>
<dbReference type="OrthoDB" id="9788328at2"/>
<evidence type="ECO:0000256" key="2">
    <source>
        <dbReference type="ARBA" id="ARBA00022448"/>
    </source>
</evidence>
<dbReference type="EMBL" id="QOHR01000013">
    <property type="protein sequence ID" value="REC56157.1"/>
    <property type="molecule type" value="Genomic_DNA"/>
</dbReference>
<protein>
    <recommendedName>
        <fullName evidence="7">Protein-methionine-sulfoxide reductase heme-binding subunit MsrQ</fullName>
    </recommendedName>
    <alternativeName>
        <fullName evidence="7">Flavocytochrome MsrQ</fullName>
    </alternativeName>
</protein>
<dbReference type="Proteomes" id="UP000257131">
    <property type="component" value="Unassembled WGS sequence"/>
</dbReference>
<dbReference type="InterPro" id="IPR013130">
    <property type="entry name" value="Fe3_Rdtase_TM_dom"/>
</dbReference>
<feature type="transmembrane region" description="Helical" evidence="7">
    <location>
        <begin position="82"/>
        <end position="101"/>
    </location>
</feature>
<keyword evidence="6 7" id="KW-0472">Membrane</keyword>
<organism evidence="9 10">
    <name type="scientific">Rhodosalinus sediminis</name>
    <dbReference type="NCBI Taxonomy" id="1940533"/>
    <lineage>
        <taxon>Bacteria</taxon>
        <taxon>Pseudomonadati</taxon>
        <taxon>Pseudomonadota</taxon>
        <taxon>Alphaproteobacteria</taxon>
        <taxon>Rhodobacterales</taxon>
        <taxon>Paracoccaceae</taxon>
        <taxon>Rhodosalinus</taxon>
    </lineage>
</organism>
<evidence type="ECO:0000259" key="8">
    <source>
        <dbReference type="Pfam" id="PF01794"/>
    </source>
</evidence>
<keyword evidence="5 7" id="KW-0408">Iron</keyword>
<evidence type="ECO:0000313" key="9">
    <source>
        <dbReference type="EMBL" id="REC56157.1"/>
    </source>
</evidence>
<comment type="subcellular location">
    <subcellularLocation>
        <location evidence="7">Cell membrane</location>
        <topology evidence="7">Multi-pass membrane protein</topology>
    </subcellularLocation>
    <subcellularLocation>
        <location evidence="1">Membrane</location>
        <topology evidence="1">Multi-pass membrane protein</topology>
    </subcellularLocation>
</comment>
<feature type="transmembrane region" description="Helical" evidence="7">
    <location>
        <begin position="113"/>
        <end position="133"/>
    </location>
</feature>
<dbReference type="GO" id="GO:0020037">
    <property type="term" value="F:heme binding"/>
    <property type="evidence" value="ECO:0007669"/>
    <property type="project" value="UniProtKB-UniRule"/>
</dbReference>
<dbReference type="GO" id="GO:0005886">
    <property type="term" value="C:plasma membrane"/>
    <property type="evidence" value="ECO:0007669"/>
    <property type="project" value="UniProtKB-SubCell"/>
</dbReference>
<gene>
    <name evidence="7" type="primary">msrQ</name>
    <name evidence="9" type="ORF">DRV84_10030</name>
</gene>
<dbReference type="GO" id="GO:0046872">
    <property type="term" value="F:metal ion binding"/>
    <property type="evidence" value="ECO:0007669"/>
    <property type="project" value="UniProtKB-KW"/>
</dbReference>
<comment type="subunit">
    <text evidence="7">Heterodimer of a catalytic subunit (MsrP) and a heme-binding subunit (MsrQ).</text>
</comment>
<evidence type="ECO:0000256" key="7">
    <source>
        <dbReference type="HAMAP-Rule" id="MF_01207"/>
    </source>
</evidence>
<evidence type="ECO:0000256" key="4">
    <source>
        <dbReference type="ARBA" id="ARBA00022989"/>
    </source>
</evidence>
<dbReference type="AlphaFoldDB" id="A0A3D9BRQ3"/>
<keyword evidence="3 7" id="KW-0812">Transmembrane</keyword>
<feature type="domain" description="Ferric oxidoreductase" evidence="8">
    <location>
        <begin position="54"/>
        <end position="162"/>
    </location>
</feature>
<dbReference type="PANTHER" id="PTHR36964:SF1">
    <property type="entry name" value="PROTEIN-METHIONINE-SULFOXIDE REDUCTASE HEME-BINDING SUBUNIT MSRQ"/>
    <property type="match status" value="1"/>
</dbReference>
<keyword evidence="10" id="KW-1185">Reference proteome</keyword>
<dbReference type="GO" id="GO:0009055">
    <property type="term" value="F:electron transfer activity"/>
    <property type="evidence" value="ECO:0007669"/>
    <property type="project" value="UniProtKB-UniRule"/>
</dbReference>
<feature type="transmembrane region" description="Helical" evidence="7">
    <location>
        <begin position="14"/>
        <end position="34"/>
    </location>
</feature>
<evidence type="ECO:0000256" key="3">
    <source>
        <dbReference type="ARBA" id="ARBA00022692"/>
    </source>
</evidence>
<proteinExistence type="inferred from homology"/>
<dbReference type="HAMAP" id="MF_01207">
    <property type="entry name" value="MsrQ"/>
    <property type="match status" value="1"/>
</dbReference>
<dbReference type="Pfam" id="PF01794">
    <property type="entry name" value="Ferric_reduct"/>
    <property type="match status" value="1"/>
</dbReference>
<keyword evidence="7" id="KW-0288">FMN</keyword>
<dbReference type="InterPro" id="IPR022837">
    <property type="entry name" value="MsrQ-like"/>
</dbReference>
<dbReference type="PANTHER" id="PTHR36964">
    <property type="entry name" value="PROTEIN-METHIONINE-SULFOXIDE REDUCTASE HEME-BINDING SUBUNIT MSRQ"/>
    <property type="match status" value="1"/>
</dbReference>
<comment type="cofactor">
    <cofactor evidence="7">
        <name>heme b</name>
        <dbReference type="ChEBI" id="CHEBI:60344"/>
    </cofactor>
    <text evidence="7">Binds 1 heme b (iron(II)-protoporphyrin IX) group per subunit.</text>
</comment>